<dbReference type="PANTHER" id="PTHR46997">
    <property type="entry name" value="LOW AFFINITY TRYPTOPHAN PERMEASE-RELATED"/>
    <property type="match status" value="1"/>
</dbReference>
<dbReference type="GO" id="GO:0005886">
    <property type="term" value="C:plasma membrane"/>
    <property type="evidence" value="ECO:0007669"/>
    <property type="project" value="UniProtKB-SubCell"/>
</dbReference>
<dbReference type="InterPro" id="IPR013059">
    <property type="entry name" value="Trp_tyr_transpt"/>
</dbReference>
<dbReference type="GO" id="GO:0015173">
    <property type="term" value="F:aromatic amino acid transmembrane transporter activity"/>
    <property type="evidence" value="ECO:0007669"/>
    <property type="project" value="InterPro"/>
</dbReference>
<keyword evidence="5" id="KW-0997">Cell inner membrane</keyword>
<comment type="subcellular location">
    <subcellularLocation>
        <location evidence="1">Cell inner membrane</location>
        <topology evidence="1">Multi-pass membrane protein</topology>
    </subcellularLocation>
</comment>
<dbReference type="EMBL" id="AP028961">
    <property type="protein sequence ID" value="BET44580.1"/>
    <property type="molecule type" value="Genomic_DNA"/>
</dbReference>
<dbReference type="InterPro" id="IPR018227">
    <property type="entry name" value="Amino_acid_transport_2"/>
</dbReference>
<reference evidence="11" key="2">
    <citation type="submission" date="2023-10" db="EMBL/GenBank/DDBJ databases">
        <authorList>
            <person name="Koga R."/>
            <person name="Fukatsu T."/>
        </authorList>
    </citation>
    <scope>NUCLEOTIDE SEQUENCE</scope>
    <source>
        <strain evidence="11">Kw-01</strain>
    </source>
</reference>
<keyword evidence="4" id="KW-1003">Cell membrane</keyword>
<dbReference type="Gene3D" id="1.20.1740.10">
    <property type="entry name" value="Amino acid/polyamine transporter I"/>
    <property type="match status" value="1"/>
</dbReference>
<evidence type="ECO:0000256" key="1">
    <source>
        <dbReference type="ARBA" id="ARBA00004429"/>
    </source>
</evidence>
<feature type="transmembrane region" description="Helical" evidence="10">
    <location>
        <begin position="268"/>
        <end position="293"/>
    </location>
</feature>
<evidence type="ECO:0000256" key="10">
    <source>
        <dbReference type="SAM" id="Phobius"/>
    </source>
</evidence>
<evidence type="ECO:0000256" key="8">
    <source>
        <dbReference type="ARBA" id="ARBA00022989"/>
    </source>
</evidence>
<feature type="transmembrane region" description="Helical" evidence="10">
    <location>
        <begin position="134"/>
        <end position="154"/>
    </location>
</feature>
<organism evidence="11">
    <name type="scientific">Candidatus Aschnera chinzeii</name>
    <dbReference type="NCBI Taxonomy" id="1485666"/>
    <lineage>
        <taxon>Bacteria</taxon>
        <taxon>Pseudomonadati</taxon>
        <taxon>Pseudomonadota</taxon>
        <taxon>Gammaproteobacteria</taxon>
        <taxon>Enterobacterales</taxon>
        <taxon>Enterobacteriaceae</taxon>
        <taxon>Candidatus Aschnera</taxon>
    </lineage>
</organism>
<reference evidence="11" key="1">
    <citation type="journal article" date="2023" name="Front. Microbiol.">
        <title>Genome analysis of Candidatus Aschnera chinzeii, the bacterial endosymbiont of the blood-sucking bat fly Penicillidia jenynsii (Insecta: Diptera: Nycteribiidae).</title>
        <authorList>
            <person name="Koga R."/>
            <person name="Moriyama M."/>
            <person name="Nozaki T."/>
            <person name="Fukatsu T."/>
        </authorList>
    </citation>
    <scope>NUCLEOTIDE SEQUENCE</scope>
    <source>
        <strain evidence="11">Kw-01</strain>
    </source>
</reference>
<name>A0AAT9G4F6_9ENTR</name>
<evidence type="ECO:0000256" key="2">
    <source>
        <dbReference type="ARBA" id="ARBA00005452"/>
    </source>
</evidence>
<protein>
    <submittedName>
        <fullName evidence="11">Tryptophan permease</fullName>
    </submittedName>
</protein>
<evidence type="ECO:0000256" key="3">
    <source>
        <dbReference type="ARBA" id="ARBA00022448"/>
    </source>
</evidence>
<comment type="similarity">
    <text evidence="2">Belongs to the amino acid/polyamine transporter 2 family. Mtr/TnaB/TyrP permease subfamily.</text>
</comment>
<feature type="transmembrane region" description="Helical" evidence="10">
    <location>
        <begin position="7"/>
        <end position="25"/>
    </location>
</feature>
<evidence type="ECO:0000256" key="7">
    <source>
        <dbReference type="ARBA" id="ARBA00022970"/>
    </source>
</evidence>
<dbReference type="PANTHER" id="PTHR46997:SF1">
    <property type="entry name" value="LOW AFFINITY TRYPTOPHAN PERMEASE-RELATED"/>
    <property type="match status" value="1"/>
</dbReference>
<feature type="transmembrane region" description="Helical" evidence="10">
    <location>
        <begin position="329"/>
        <end position="350"/>
    </location>
</feature>
<keyword evidence="3" id="KW-0813">Transport</keyword>
<keyword evidence="9 10" id="KW-0472">Membrane</keyword>
<sequence>MMIAGTTIGYGIVAMPIITSGVWFFNSVIFLIYTWFCMLISGLMITESYLNDDSVPNNGNTIKNLLSNNWNIIYNTSIIILLYSLIYTYIDIGTKIFESYIHHATLFNHNLIKLLFSISIGIIILLSTKIIERISVILIIIMIITFIISIHNLINTVSYNIITNSNHIHAKYYPYIFITLPYLVTSFGYHTIIPIIVAEYRNNNKLIYYSLLLGTGISLIFYILWEYVIHGNIPRIVFKTHTLDCSNINCLINYLTHKYIHSNNIEHIINIFLLATIISSLIGVSIGLSNFIINFINYNSYNNRRIQSILLTTVPPMILNVLIPNKYLINIMEITGIYASICTIIIPALLLQASRKKYPNNKQILPGGKILIYFILSYGILIIILQILALWNMLPIY</sequence>
<gene>
    <name evidence="11" type="primary">mtr</name>
    <name evidence="11" type="ORF">ACHINZ_2520</name>
</gene>
<feature type="transmembrane region" description="Helical" evidence="10">
    <location>
        <begin position="206"/>
        <end position="225"/>
    </location>
</feature>
<evidence type="ECO:0000256" key="4">
    <source>
        <dbReference type="ARBA" id="ARBA00022475"/>
    </source>
</evidence>
<feature type="transmembrane region" description="Helical" evidence="10">
    <location>
        <begin position="110"/>
        <end position="127"/>
    </location>
</feature>
<feature type="transmembrane region" description="Helical" evidence="10">
    <location>
        <begin position="370"/>
        <end position="391"/>
    </location>
</feature>
<keyword evidence="8 10" id="KW-1133">Transmembrane helix</keyword>
<dbReference type="PRINTS" id="PR00166">
    <property type="entry name" value="AROAAPRMEASE"/>
</dbReference>
<accession>A0AAT9G4F6</accession>
<feature type="transmembrane region" description="Helical" evidence="10">
    <location>
        <begin position="71"/>
        <end position="90"/>
    </location>
</feature>
<dbReference type="GO" id="GO:0003333">
    <property type="term" value="P:amino acid transmembrane transport"/>
    <property type="evidence" value="ECO:0007669"/>
    <property type="project" value="InterPro"/>
</dbReference>
<evidence type="ECO:0000256" key="6">
    <source>
        <dbReference type="ARBA" id="ARBA00022692"/>
    </source>
</evidence>
<keyword evidence="7" id="KW-0029">Amino-acid transport</keyword>
<feature type="transmembrane region" description="Helical" evidence="10">
    <location>
        <begin position="174"/>
        <end position="197"/>
    </location>
</feature>
<feature type="transmembrane region" description="Helical" evidence="10">
    <location>
        <begin position="305"/>
        <end position="323"/>
    </location>
</feature>
<proteinExistence type="inferred from homology"/>
<evidence type="ECO:0000256" key="5">
    <source>
        <dbReference type="ARBA" id="ARBA00022519"/>
    </source>
</evidence>
<evidence type="ECO:0000256" key="9">
    <source>
        <dbReference type="ARBA" id="ARBA00023136"/>
    </source>
</evidence>
<evidence type="ECO:0000313" key="11">
    <source>
        <dbReference type="EMBL" id="BET44580.1"/>
    </source>
</evidence>
<feature type="transmembrane region" description="Helical" evidence="10">
    <location>
        <begin position="31"/>
        <end position="50"/>
    </location>
</feature>
<dbReference type="Pfam" id="PF03222">
    <property type="entry name" value="Trp_Tyr_perm"/>
    <property type="match status" value="1"/>
</dbReference>
<keyword evidence="6 10" id="KW-0812">Transmembrane</keyword>
<dbReference type="AlphaFoldDB" id="A0AAT9G4F6"/>